<dbReference type="AlphaFoldDB" id="A0A6C0BAD2"/>
<accession>A0A6C0BAD2</accession>
<sequence length="224" mass="26218">MPCVGKRVFSNNQDTTFHNYLKNKKGIEIIKQLKSNSNSNKIKFLSYDDFITLTHAFSKNANIIHTSNHLSINNKTHNLIYYEKIQNHIQECDSCQKNNDNLLVCNGIKNILHIYQNNFKNTITNVFQTKLDLDRWCKSCDISLFPVKNIEEPLQESLNESLEEPLEENLIKEKLTNITIRKREKGNGRKPIFCIQCNKFIDICLCSHRWSRKDAINEINKNTK</sequence>
<protein>
    <submittedName>
        <fullName evidence="1">Uncharacterized protein</fullName>
    </submittedName>
</protein>
<evidence type="ECO:0000313" key="1">
    <source>
        <dbReference type="EMBL" id="QHS89056.1"/>
    </source>
</evidence>
<reference evidence="1" key="1">
    <citation type="journal article" date="2020" name="Nature">
        <title>Giant virus diversity and host interactions through global metagenomics.</title>
        <authorList>
            <person name="Schulz F."/>
            <person name="Roux S."/>
            <person name="Paez-Espino D."/>
            <person name="Jungbluth S."/>
            <person name="Walsh D.A."/>
            <person name="Denef V.J."/>
            <person name="McMahon K.D."/>
            <person name="Konstantinidis K.T."/>
            <person name="Eloe-Fadrosh E.A."/>
            <person name="Kyrpides N.C."/>
            <person name="Woyke T."/>
        </authorList>
    </citation>
    <scope>NUCLEOTIDE SEQUENCE</scope>
    <source>
        <strain evidence="1">GVMAG-M-3300010158-59</strain>
    </source>
</reference>
<name>A0A6C0BAD2_9ZZZZ</name>
<organism evidence="1">
    <name type="scientific">viral metagenome</name>
    <dbReference type="NCBI Taxonomy" id="1070528"/>
    <lineage>
        <taxon>unclassified sequences</taxon>
        <taxon>metagenomes</taxon>
        <taxon>organismal metagenomes</taxon>
    </lineage>
</organism>
<proteinExistence type="predicted"/>
<dbReference type="EMBL" id="MN739104">
    <property type="protein sequence ID" value="QHS89056.1"/>
    <property type="molecule type" value="Genomic_DNA"/>
</dbReference>